<dbReference type="PANTHER" id="PTHR23312:SF8">
    <property type="entry name" value="ARMADILLO REPEAT-CONTAINING PROTEIN 5"/>
    <property type="match status" value="1"/>
</dbReference>
<evidence type="ECO:0000259" key="2">
    <source>
        <dbReference type="Pfam" id="PF24768"/>
    </source>
</evidence>
<name>A0A815SLX5_9BILA</name>
<dbReference type="Gene3D" id="1.25.10.10">
    <property type="entry name" value="Leucine-rich Repeat Variant"/>
    <property type="match status" value="2"/>
</dbReference>
<feature type="compositionally biased region" description="Acidic residues" evidence="1">
    <location>
        <begin position="18"/>
        <end position="29"/>
    </location>
</feature>
<feature type="region of interest" description="Disordered" evidence="1">
    <location>
        <begin position="1"/>
        <end position="29"/>
    </location>
</feature>
<organism evidence="3 4">
    <name type="scientific">Adineta steineri</name>
    <dbReference type="NCBI Taxonomy" id="433720"/>
    <lineage>
        <taxon>Eukaryota</taxon>
        <taxon>Metazoa</taxon>
        <taxon>Spiralia</taxon>
        <taxon>Gnathifera</taxon>
        <taxon>Rotifera</taxon>
        <taxon>Eurotatoria</taxon>
        <taxon>Bdelloidea</taxon>
        <taxon>Adinetida</taxon>
        <taxon>Adinetidae</taxon>
        <taxon>Adineta</taxon>
    </lineage>
</organism>
<protein>
    <recommendedName>
        <fullName evidence="2">ARMC5-like ARM-repeats domain-containing protein</fullName>
    </recommendedName>
</protein>
<reference evidence="3" key="1">
    <citation type="submission" date="2021-02" db="EMBL/GenBank/DDBJ databases">
        <authorList>
            <person name="Nowell W R."/>
        </authorList>
    </citation>
    <scope>NUCLEOTIDE SEQUENCE</scope>
</reference>
<dbReference type="AlphaFoldDB" id="A0A815SLX5"/>
<dbReference type="InterPro" id="IPR016024">
    <property type="entry name" value="ARM-type_fold"/>
</dbReference>
<dbReference type="InterPro" id="IPR011989">
    <property type="entry name" value="ARM-like"/>
</dbReference>
<dbReference type="GO" id="GO:0009653">
    <property type="term" value="P:anatomical structure morphogenesis"/>
    <property type="evidence" value="ECO:0007669"/>
    <property type="project" value="TreeGrafter"/>
</dbReference>
<comment type="caution">
    <text evidence="3">The sequence shown here is derived from an EMBL/GenBank/DDBJ whole genome shotgun (WGS) entry which is preliminary data.</text>
</comment>
<evidence type="ECO:0000313" key="4">
    <source>
        <dbReference type="Proteomes" id="UP000663845"/>
    </source>
</evidence>
<dbReference type="SUPFAM" id="SSF48371">
    <property type="entry name" value="ARM repeat"/>
    <property type="match status" value="1"/>
</dbReference>
<dbReference type="EMBL" id="CAJNOG010002195">
    <property type="protein sequence ID" value="CAF1494393.1"/>
    <property type="molecule type" value="Genomic_DNA"/>
</dbReference>
<dbReference type="PANTHER" id="PTHR23312">
    <property type="entry name" value="ARMC5 ARMADILLO REPEAT-CONTAINING -RELATED"/>
    <property type="match status" value="1"/>
</dbReference>
<feature type="domain" description="ARMC5-like ARM-repeats" evidence="2">
    <location>
        <begin position="107"/>
        <end position="385"/>
    </location>
</feature>
<evidence type="ECO:0000256" key="1">
    <source>
        <dbReference type="SAM" id="MobiDB-lite"/>
    </source>
</evidence>
<dbReference type="Pfam" id="PF24768">
    <property type="entry name" value="ARM_ARMC5"/>
    <property type="match status" value="1"/>
</dbReference>
<dbReference type="GO" id="GO:0005829">
    <property type="term" value="C:cytosol"/>
    <property type="evidence" value="ECO:0007669"/>
    <property type="project" value="TreeGrafter"/>
</dbReference>
<dbReference type="InterPro" id="IPR055445">
    <property type="entry name" value="ARM_ARMC5"/>
</dbReference>
<feature type="compositionally biased region" description="Pro residues" evidence="1">
    <location>
        <begin position="1"/>
        <end position="10"/>
    </location>
</feature>
<dbReference type="Proteomes" id="UP000663845">
    <property type="component" value="Unassembled WGS sequence"/>
</dbReference>
<gene>
    <name evidence="3" type="ORF">JYZ213_LOCUS43115</name>
</gene>
<sequence length="635" mass="74478">MSISPPPFSPPRHGSNSNEEDDNNIDDDEYIDSPRTLISSFDLYKNAIDSLRSSVTCQSIEQQQNALEHFKPLSTRTNAWLYMRIHDDLFTILLDYILIENLSIQSTVLSIFANIACEQASHEQILETDLIDIVCQKIIDTGPIDITNRCFRLLGNVCTVEDAARKMIDADLTRSMGNVLRTCTDAACLHSTIRCARKLSTYAFCRDRMLDSMCLLSICKQLFAEKVALRKEAMKAVLEWDIESSDRSRSQLREGDIFRFLITTIEAKSDKEYRHIAFRLLNNLLRHSDMRTEFGLRNGLNFLLNMINNHQYQSTFEHLKFIGLYCVCCQETTNRRLIKDDINKLQLFFNYLEKYQYRSNFLDLLLTAIGQFIYDDQSLTIFVKQMQFVERMCDLLESIILIKYESNEKRLLTDDEQDLKKRKKLKTKHTTDNEQQQQKRMSVMIDFNESLFTEFVENTHLDDERQTSLSSQVSSSTNTNIEIRRRTEALIFTLLSKLSYEATDKNLRRFLYNRRLVSLLLRYIYSCDEPNPRALRIVSRLTKMIDCTEYLIDLGLPYLITLNFYQNIFLRESSHNINMADQYLLDILLNENRAFFQRLSWTNEQNRLKIIEYNLVKNIENLINTQYEINESIGG</sequence>
<accession>A0A815SLX5</accession>
<proteinExistence type="predicted"/>
<feature type="non-terminal residue" evidence="3">
    <location>
        <position position="635"/>
    </location>
</feature>
<evidence type="ECO:0000313" key="3">
    <source>
        <dbReference type="EMBL" id="CAF1494393.1"/>
    </source>
</evidence>